<dbReference type="CDD" id="cd18186">
    <property type="entry name" value="BTB_POZ_ZBTB_KLHL-like"/>
    <property type="match status" value="1"/>
</dbReference>
<accession>A0A7C8M5A6</accession>
<reference evidence="3 4" key="1">
    <citation type="submission" date="2020-01" db="EMBL/GenBank/DDBJ databases">
        <authorList>
            <consortium name="DOE Joint Genome Institute"/>
            <person name="Haridas S."/>
            <person name="Albert R."/>
            <person name="Binder M."/>
            <person name="Bloem J."/>
            <person name="Labutti K."/>
            <person name="Salamov A."/>
            <person name="Andreopoulos B."/>
            <person name="Baker S.E."/>
            <person name="Barry K."/>
            <person name="Bills G."/>
            <person name="Bluhm B.H."/>
            <person name="Cannon C."/>
            <person name="Castanera R."/>
            <person name="Culley D.E."/>
            <person name="Daum C."/>
            <person name="Ezra D."/>
            <person name="Gonzalez J.B."/>
            <person name="Henrissat B."/>
            <person name="Kuo A."/>
            <person name="Liang C."/>
            <person name="Lipzen A."/>
            <person name="Lutzoni F."/>
            <person name="Magnuson J."/>
            <person name="Mondo S."/>
            <person name="Nolan M."/>
            <person name="Ohm R."/>
            <person name="Pangilinan J."/>
            <person name="Park H.-J.H."/>
            <person name="Ramirez L."/>
            <person name="Alfaro M."/>
            <person name="Sun H."/>
            <person name="Tritt A."/>
            <person name="Yoshinaga Y."/>
            <person name="Zwiers L.-H.L."/>
            <person name="Turgeon B.G."/>
            <person name="Goodwin S.B."/>
            <person name="Spatafora J.W."/>
            <person name="Crous P.W."/>
            <person name="Grigoriev I.V."/>
        </authorList>
    </citation>
    <scope>NUCLEOTIDE SEQUENCE [LARGE SCALE GENOMIC DNA]</scope>
    <source>
        <strain evidence="3 4">CBS 611.86</strain>
    </source>
</reference>
<dbReference type="SMART" id="SM00225">
    <property type="entry name" value="BTB"/>
    <property type="match status" value="1"/>
</dbReference>
<organism evidence="3 4">
    <name type="scientific">Massariosphaeria phaeospora</name>
    <dbReference type="NCBI Taxonomy" id="100035"/>
    <lineage>
        <taxon>Eukaryota</taxon>
        <taxon>Fungi</taxon>
        <taxon>Dikarya</taxon>
        <taxon>Ascomycota</taxon>
        <taxon>Pezizomycotina</taxon>
        <taxon>Dothideomycetes</taxon>
        <taxon>Pleosporomycetidae</taxon>
        <taxon>Pleosporales</taxon>
        <taxon>Pleosporales incertae sedis</taxon>
        <taxon>Massariosphaeria</taxon>
    </lineage>
</organism>
<evidence type="ECO:0000313" key="4">
    <source>
        <dbReference type="Proteomes" id="UP000481861"/>
    </source>
</evidence>
<dbReference type="InterPro" id="IPR011333">
    <property type="entry name" value="SKP1/BTB/POZ_sf"/>
</dbReference>
<feature type="region of interest" description="Disordered" evidence="1">
    <location>
        <begin position="1"/>
        <end position="24"/>
    </location>
</feature>
<keyword evidence="4" id="KW-1185">Reference proteome</keyword>
<evidence type="ECO:0000256" key="1">
    <source>
        <dbReference type="SAM" id="MobiDB-lite"/>
    </source>
</evidence>
<dbReference type="OrthoDB" id="3795781at2759"/>
<gene>
    <name evidence="3" type="ORF">BDV95DRAFT_597532</name>
</gene>
<dbReference type="Proteomes" id="UP000481861">
    <property type="component" value="Unassembled WGS sequence"/>
</dbReference>
<dbReference type="EMBL" id="JAADJZ010000020">
    <property type="protein sequence ID" value="KAF2868221.1"/>
    <property type="molecule type" value="Genomic_DNA"/>
</dbReference>
<name>A0A7C8M5A6_9PLEO</name>
<feature type="domain" description="BTB" evidence="2">
    <location>
        <begin position="41"/>
        <end position="117"/>
    </location>
</feature>
<dbReference type="PROSITE" id="PS50097">
    <property type="entry name" value="BTB"/>
    <property type="match status" value="1"/>
</dbReference>
<evidence type="ECO:0000313" key="3">
    <source>
        <dbReference type="EMBL" id="KAF2868221.1"/>
    </source>
</evidence>
<dbReference type="Pfam" id="PF00651">
    <property type="entry name" value="BTB"/>
    <property type="match status" value="1"/>
</dbReference>
<proteinExistence type="predicted"/>
<dbReference type="AlphaFoldDB" id="A0A7C8M5A6"/>
<evidence type="ECO:0000259" key="2">
    <source>
        <dbReference type="PROSITE" id="PS50097"/>
    </source>
</evidence>
<comment type="caution">
    <text evidence="3">The sequence shown here is derived from an EMBL/GenBank/DDBJ whole genome shotgun (WGS) entry which is preliminary data.</text>
</comment>
<dbReference type="PANTHER" id="PTHR24413">
    <property type="entry name" value="SPECKLE-TYPE POZ PROTEIN"/>
    <property type="match status" value="1"/>
</dbReference>
<feature type="compositionally biased region" description="Polar residues" evidence="1">
    <location>
        <begin position="7"/>
        <end position="18"/>
    </location>
</feature>
<protein>
    <recommendedName>
        <fullName evidence="2">BTB domain-containing protein</fullName>
    </recommendedName>
</protein>
<dbReference type="Gene3D" id="3.30.710.10">
    <property type="entry name" value="Potassium Channel Kv1.1, Chain A"/>
    <property type="match status" value="1"/>
</dbReference>
<sequence>MKPTAEMASNVNAGTGLQQEGGAPPVSPQVLAELFRTGFLSDVTLKFEGAEIRAHKLVLADKSKWFKEAFEGDYEFATAVDIPLHALGVSAERALNMVLPLTALVRFCYTGSSTYSPSAQGHWTPHLTSSFYITLHHLASHYGIPALATRCKEHYRAVSGVSSANLVSIEGRFSALSHGLHHHTLQVVQTLTLRAYKQELDKLQREGKYKEALQWMKLNPRVTSQLYDQFGAGDDDAGEPAREWKCAGCSAVFLYTKPAKRMNLQLRSCPCCAVEEEGRRDLPGNEGARAGNNFVKIED</sequence>
<dbReference type="InterPro" id="IPR000210">
    <property type="entry name" value="BTB/POZ_dom"/>
</dbReference>
<dbReference type="SUPFAM" id="SSF54695">
    <property type="entry name" value="POZ domain"/>
    <property type="match status" value="1"/>
</dbReference>